<evidence type="ECO:0000256" key="2">
    <source>
        <dbReference type="ARBA" id="ARBA00022552"/>
    </source>
</evidence>
<dbReference type="InParanoid" id="A0A644F5W7"/>
<dbReference type="InterPro" id="IPR027408">
    <property type="entry name" value="PNPase/RNase_PH_dom_sf"/>
</dbReference>
<evidence type="ECO:0000256" key="4">
    <source>
        <dbReference type="ARBA" id="ARBA00023242"/>
    </source>
</evidence>
<protein>
    <submittedName>
        <fullName evidence="5">RNase PH-like 3'-5' exoribonuclease</fullName>
    </submittedName>
</protein>
<dbReference type="EMBL" id="AACB03000002">
    <property type="protein sequence ID" value="KAE8304029.1"/>
    <property type="molecule type" value="Genomic_DNA"/>
</dbReference>
<dbReference type="InterPro" id="IPR050080">
    <property type="entry name" value="RNase_PH"/>
</dbReference>
<sequence>MTGGTDLPRRDWRESEDEVRLPSLSFHVSDEYLGSASVQASEISIIALVSKPLINTFLEDGRKGQLVVIIPSQYTSATSFLSLLQRMLESMVLLEALTATRVILRILPLSLNGSELSWLHLAGMLALVDSGIPLRYLSTMVGVGLSYNKHDASQKIVLDPYGGEADATLYVEAAIDSIDVECKEAPATSVIANHTRSTAPKNIIRTVANGPLLVSHLDLCICKAMSALEPLNRCILQAIA</sequence>
<dbReference type="AlphaFoldDB" id="A0A644F5W7"/>
<dbReference type="GO" id="GO:0071028">
    <property type="term" value="P:nuclear mRNA surveillance"/>
    <property type="evidence" value="ECO:0000318"/>
    <property type="project" value="GO_Central"/>
</dbReference>
<dbReference type="GO" id="GO:0000176">
    <property type="term" value="C:nuclear exosome (RNase complex)"/>
    <property type="evidence" value="ECO:0000318"/>
    <property type="project" value="GO_Central"/>
</dbReference>
<keyword evidence="2" id="KW-0698">rRNA processing</keyword>
<gene>
    <name evidence="5" type="ORF">GL50803_0040007</name>
</gene>
<dbReference type="GO" id="GO:0005730">
    <property type="term" value="C:nucleolus"/>
    <property type="evidence" value="ECO:0000318"/>
    <property type="project" value="GO_Central"/>
</dbReference>
<dbReference type="GO" id="GO:0016075">
    <property type="term" value="P:rRNA catabolic process"/>
    <property type="evidence" value="ECO:0000318"/>
    <property type="project" value="GO_Central"/>
</dbReference>
<dbReference type="Gene3D" id="3.30.230.70">
    <property type="entry name" value="GHMP Kinase, N-terminal domain"/>
    <property type="match status" value="1"/>
</dbReference>
<dbReference type="InterPro" id="IPR020568">
    <property type="entry name" value="Ribosomal_Su5_D2-typ_SF"/>
</dbReference>
<dbReference type="SUPFAM" id="SSF54211">
    <property type="entry name" value="Ribosomal protein S5 domain 2-like"/>
    <property type="match status" value="1"/>
</dbReference>
<dbReference type="PANTHER" id="PTHR11953">
    <property type="entry name" value="EXOSOME COMPLEX COMPONENT"/>
    <property type="match status" value="1"/>
</dbReference>
<name>A0A644F5W7_GIAIC</name>
<reference evidence="5 6" key="1">
    <citation type="journal article" date="2007" name="Science">
        <title>Genomic minimalism in the early diverging intestinal parasite Giardia lamblia.</title>
        <authorList>
            <person name="Morrison H.G."/>
            <person name="McArthur A.G."/>
            <person name="Gillin F.D."/>
            <person name="Aley S.B."/>
            <person name="Adam R.D."/>
            <person name="Olsen G.J."/>
            <person name="Best A.A."/>
            <person name="Cande W.Z."/>
            <person name="Chen F."/>
            <person name="Cipriano M.J."/>
            <person name="Davids B.J."/>
            <person name="Dawson S.C."/>
            <person name="Elmendorf H.G."/>
            <person name="Hehl A.B."/>
            <person name="Holder M.E."/>
            <person name="Huse S.M."/>
            <person name="Kim U.U."/>
            <person name="Lasek-Nesselquist E."/>
            <person name="Manning G."/>
            <person name="Nigam A."/>
            <person name="Nixon J.E."/>
            <person name="Palm D."/>
            <person name="Passamaneck N.E."/>
            <person name="Prabhu A."/>
            <person name="Reich C.I."/>
            <person name="Reiner D.S."/>
            <person name="Samuelson J."/>
            <person name="Svard S.G."/>
            <person name="Sogin M.L."/>
        </authorList>
    </citation>
    <scope>NUCLEOTIDE SEQUENCE [LARGE SCALE GENOMIC DNA]</scope>
    <source>
        <strain evidence="5 6">WB C6</strain>
    </source>
</reference>
<dbReference type="GO" id="GO:0034475">
    <property type="term" value="P:U4 snRNA 3'-end processing"/>
    <property type="evidence" value="ECO:0000318"/>
    <property type="project" value="GO_Central"/>
</dbReference>
<dbReference type="GO" id="GO:0006364">
    <property type="term" value="P:rRNA processing"/>
    <property type="evidence" value="ECO:0007669"/>
    <property type="project" value="UniProtKB-KW"/>
</dbReference>
<dbReference type="Proteomes" id="UP000001548">
    <property type="component" value="Unassembled WGS sequence"/>
</dbReference>
<keyword evidence="3" id="KW-0271">Exosome</keyword>
<comment type="subcellular location">
    <subcellularLocation>
        <location evidence="1">Nucleus</location>
    </subcellularLocation>
</comment>
<accession>A0A644F5W7</accession>
<dbReference type="GO" id="GO:0003723">
    <property type="term" value="F:RNA binding"/>
    <property type="evidence" value="ECO:0000318"/>
    <property type="project" value="GO_Central"/>
</dbReference>
<proteinExistence type="predicted"/>
<dbReference type="GO" id="GO:0000177">
    <property type="term" value="C:cytoplasmic exosome (RNase complex)"/>
    <property type="evidence" value="ECO:0000318"/>
    <property type="project" value="GO_Central"/>
</dbReference>
<evidence type="ECO:0000256" key="3">
    <source>
        <dbReference type="ARBA" id="ARBA00022835"/>
    </source>
</evidence>
<organism evidence="5 6">
    <name type="scientific">Giardia intestinalis (strain ATCC 50803 / WB clone C6)</name>
    <name type="common">Giardia lamblia</name>
    <dbReference type="NCBI Taxonomy" id="184922"/>
    <lineage>
        <taxon>Eukaryota</taxon>
        <taxon>Metamonada</taxon>
        <taxon>Diplomonadida</taxon>
        <taxon>Hexamitidae</taxon>
        <taxon>Giardiinae</taxon>
        <taxon>Giardia</taxon>
    </lineage>
</organism>
<dbReference type="FunFam" id="3.30.230.70:FF:000077">
    <property type="entry name" value="Eukaryotic exosome, 3'-5' exoribonuclease subunit MTR3"/>
    <property type="match status" value="1"/>
</dbReference>
<comment type="caution">
    <text evidence="5">The sequence shown here is derived from an EMBL/GenBank/DDBJ whole genome shotgun (WGS) entry which is preliminary data.</text>
</comment>
<keyword evidence="6" id="KW-1185">Reference proteome</keyword>
<evidence type="ECO:0000313" key="6">
    <source>
        <dbReference type="Proteomes" id="UP000001548"/>
    </source>
</evidence>
<evidence type="ECO:0000256" key="1">
    <source>
        <dbReference type="ARBA" id="ARBA00004123"/>
    </source>
</evidence>
<dbReference type="GO" id="GO:0071051">
    <property type="term" value="P:poly(A)-dependent snoRNA 3'-end processing"/>
    <property type="evidence" value="ECO:0000318"/>
    <property type="project" value="GO_Central"/>
</dbReference>
<evidence type="ECO:0000313" key="5">
    <source>
        <dbReference type="EMBL" id="KAE8304029.1"/>
    </source>
</evidence>
<dbReference type="PANTHER" id="PTHR11953:SF1">
    <property type="entry name" value="EXOSOME COMPLEX COMPONENT RRP46"/>
    <property type="match status" value="1"/>
</dbReference>
<keyword evidence="4" id="KW-0539">Nucleus</keyword>